<evidence type="ECO:0000313" key="2">
    <source>
        <dbReference type="Proteomes" id="UP001595791"/>
    </source>
</evidence>
<dbReference type="SUPFAM" id="SSF56235">
    <property type="entry name" value="N-terminal nucleophile aminohydrolases (Ntn hydrolases)"/>
    <property type="match status" value="1"/>
</dbReference>
<dbReference type="Pfam" id="PF01112">
    <property type="entry name" value="Asparaginase_2"/>
    <property type="match status" value="1"/>
</dbReference>
<dbReference type="EMBL" id="JBHSBU010000001">
    <property type="protein sequence ID" value="MFC4159851.1"/>
    <property type="molecule type" value="Genomic_DNA"/>
</dbReference>
<organism evidence="1 2">
    <name type="scientific">Chitinimonas lacunae</name>
    <dbReference type="NCBI Taxonomy" id="1963018"/>
    <lineage>
        <taxon>Bacteria</taxon>
        <taxon>Pseudomonadati</taxon>
        <taxon>Pseudomonadota</taxon>
        <taxon>Betaproteobacteria</taxon>
        <taxon>Neisseriales</taxon>
        <taxon>Chitinibacteraceae</taxon>
        <taxon>Chitinimonas</taxon>
    </lineage>
</organism>
<dbReference type="Proteomes" id="UP001595791">
    <property type="component" value="Unassembled WGS sequence"/>
</dbReference>
<comment type="caution">
    <text evidence="1">The sequence shown here is derived from an EMBL/GenBank/DDBJ whole genome shotgun (WGS) entry which is preliminary data.</text>
</comment>
<dbReference type="InterPro" id="IPR029055">
    <property type="entry name" value="Ntn_hydrolases_N"/>
</dbReference>
<dbReference type="RefSeq" id="WP_378164050.1">
    <property type="nucleotide sequence ID" value="NZ_JBHSBU010000001.1"/>
</dbReference>
<keyword evidence="2" id="KW-1185">Reference proteome</keyword>
<dbReference type="InterPro" id="IPR000246">
    <property type="entry name" value="Peptidase_T2"/>
</dbReference>
<dbReference type="CDD" id="cd04703">
    <property type="entry name" value="Asparaginase_2_like_1"/>
    <property type="match status" value="1"/>
</dbReference>
<name>A0ABV8MRZ4_9NEIS</name>
<reference evidence="2" key="1">
    <citation type="journal article" date="2019" name="Int. J. Syst. Evol. Microbiol.">
        <title>The Global Catalogue of Microorganisms (GCM) 10K type strain sequencing project: providing services to taxonomists for standard genome sequencing and annotation.</title>
        <authorList>
            <consortium name="The Broad Institute Genomics Platform"/>
            <consortium name="The Broad Institute Genome Sequencing Center for Infectious Disease"/>
            <person name="Wu L."/>
            <person name="Ma J."/>
        </authorList>
    </citation>
    <scope>NUCLEOTIDE SEQUENCE [LARGE SCALE GENOMIC DNA]</scope>
    <source>
        <strain evidence="2">LMG 29894</strain>
    </source>
</reference>
<dbReference type="PANTHER" id="PTHR10188:SF13">
    <property type="entry name" value="ISOASPARTYL PEPTIDASE_L-ASPARAGINASE 2-RELATED"/>
    <property type="match status" value="1"/>
</dbReference>
<protein>
    <submittedName>
        <fullName evidence="1">Isoaspartyl peptidase/L-asparaginase</fullName>
    </submittedName>
</protein>
<dbReference type="PANTHER" id="PTHR10188">
    <property type="entry name" value="L-ASPARAGINASE"/>
    <property type="match status" value="1"/>
</dbReference>
<evidence type="ECO:0000313" key="1">
    <source>
        <dbReference type="EMBL" id="MFC4159851.1"/>
    </source>
</evidence>
<proteinExistence type="predicted"/>
<dbReference type="Gene3D" id="3.60.20.30">
    <property type="entry name" value="(Glycosyl)asparaginase"/>
    <property type="match status" value="1"/>
</dbReference>
<sequence length="305" mass="32165">MAATIVTHGGTDMPPEEKDGCETAARLGLQKLGDRQDALEAVVTAVASLEADGRYDAGVGSLMGMDGKTLELDAAVMDSRGRLGAVAALQNVRHPVKVAQRITDTPHVLLVGQGAEEFARRIGLHSPFEPSVKAQRKFREYIAEMKKAHDDDEGAEDTEEDDGKTLVRKFWNFPTSWQAAVDRAGHGTVGAVARDEAGHFAVAVSTGGSPPALYGRVADTPLIGCGFYAGQHGAIACTGIGEHIVRNMLARTVYEWIISGTPLQAALERAIALLPQGIDIGLIGVTATEAHVAARKPMASAILAL</sequence>
<gene>
    <name evidence="1" type="ORF">ACFOW7_10885</name>
</gene>
<accession>A0ABV8MRZ4</accession>